<evidence type="ECO:0000256" key="12">
    <source>
        <dbReference type="ARBA" id="ARBA00047353"/>
    </source>
</evidence>
<dbReference type="OrthoDB" id="19639at2759"/>
<comment type="catalytic activity">
    <reaction evidence="12">
        <text>n isopentenyl diphosphate + (2E,6E)-farnesyl diphosphate = a di-trans,poly-cis-polyprenyl diphosphate + n diphosphate</text>
        <dbReference type="Rhea" id="RHEA:53008"/>
        <dbReference type="Rhea" id="RHEA-COMP:19494"/>
        <dbReference type="ChEBI" id="CHEBI:33019"/>
        <dbReference type="ChEBI" id="CHEBI:128769"/>
        <dbReference type="ChEBI" id="CHEBI:136960"/>
        <dbReference type="ChEBI" id="CHEBI:175763"/>
        <dbReference type="EC" id="2.5.1.87"/>
    </reaction>
</comment>
<dbReference type="UniPathway" id="UPA00378"/>
<dbReference type="Gene3D" id="3.40.1180.10">
    <property type="entry name" value="Decaprenyl diphosphate synthase-like"/>
    <property type="match status" value="1"/>
</dbReference>
<evidence type="ECO:0000256" key="4">
    <source>
        <dbReference type="ARBA" id="ARBA00005432"/>
    </source>
</evidence>
<evidence type="ECO:0000256" key="8">
    <source>
        <dbReference type="ARBA" id="ARBA00022824"/>
    </source>
</evidence>
<keyword evidence="6" id="KW-0808">Transferase</keyword>
<evidence type="ECO:0000256" key="3">
    <source>
        <dbReference type="ARBA" id="ARBA00004922"/>
    </source>
</evidence>
<evidence type="ECO:0000313" key="14">
    <source>
        <dbReference type="EMBL" id="ANB11186.1"/>
    </source>
</evidence>
<reference evidence="14 15" key="1">
    <citation type="submission" date="2016-02" db="EMBL/GenBank/DDBJ databases">
        <title>Complete genome sequence and transcriptome regulation of the pentose utilising yeast Sugiyamaella lignohabitans.</title>
        <authorList>
            <person name="Bellasio M."/>
            <person name="Peymann A."/>
            <person name="Valli M."/>
            <person name="Sipitzky M."/>
            <person name="Graf A."/>
            <person name="Sauer M."/>
            <person name="Marx H."/>
            <person name="Mattanovich D."/>
        </authorList>
    </citation>
    <scope>NUCLEOTIDE SEQUENCE [LARGE SCALE GENOMIC DNA]</scope>
    <source>
        <strain evidence="14 15">CBS 10342</strain>
    </source>
</reference>
<name>A0A167C3X6_9ASCO</name>
<dbReference type="PANTHER" id="PTHR21528">
    <property type="entry name" value="DEHYDRODOLICHYL DIPHOSPHATE SYNTHASE COMPLEX SUBUNIT NUS1"/>
    <property type="match status" value="1"/>
</dbReference>
<evidence type="ECO:0000256" key="10">
    <source>
        <dbReference type="ARBA" id="ARBA00022989"/>
    </source>
</evidence>
<dbReference type="InterPro" id="IPR036424">
    <property type="entry name" value="UPP_synth-like_sf"/>
</dbReference>
<keyword evidence="10 13" id="KW-1133">Transmembrane helix</keyword>
<accession>A0A167C3X6</accession>
<dbReference type="GO" id="GO:0005811">
    <property type="term" value="C:lipid droplet"/>
    <property type="evidence" value="ECO:0007669"/>
    <property type="project" value="EnsemblFungi"/>
</dbReference>
<evidence type="ECO:0000256" key="2">
    <source>
        <dbReference type="ARBA" id="ARBA00004586"/>
    </source>
</evidence>
<comment type="subcellular location">
    <subcellularLocation>
        <location evidence="2">Endoplasmic reticulum membrane</location>
    </subcellularLocation>
</comment>
<dbReference type="GO" id="GO:1904423">
    <property type="term" value="C:dehydrodolichyl diphosphate synthase complex"/>
    <property type="evidence" value="ECO:0007669"/>
    <property type="project" value="EnsemblFungi"/>
</dbReference>
<evidence type="ECO:0000256" key="5">
    <source>
        <dbReference type="ARBA" id="ARBA00012596"/>
    </source>
</evidence>
<dbReference type="EMBL" id="CP014500">
    <property type="protein sequence ID" value="ANB11186.1"/>
    <property type="molecule type" value="Genomic_DNA"/>
</dbReference>
<proteinExistence type="inferred from homology"/>
<keyword evidence="9" id="KW-0460">Magnesium</keyword>
<gene>
    <name evidence="14" type="primary">NUS1</name>
    <name evidence="14" type="ORF">AWJ20_3988</name>
</gene>
<dbReference type="GO" id="GO:0005789">
    <property type="term" value="C:endoplasmic reticulum membrane"/>
    <property type="evidence" value="ECO:0007669"/>
    <property type="project" value="UniProtKB-SubCell"/>
</dbReference>
<comment type="similarity">
    <text evidence="4">Belongs to the UPP synthase family.</text>
</comment>
<dbReference type="PANTHER" id="PTHR21528:SF0">
    <property type="entry name" value="DEHYDRODOLICHYL DIPHOSPHATE SYNTHASE COMPLEX SUBUNIT NUS1"/>
    <property type="match status" value="1"/>
</dbReference>
<evidence type="ECO:0000256" key="13">
    <source>
        <dbReference type="SAM" id="Phobius"/>
    </source>
</evidence>
<sequence length="330" mass="37175">MSDSGDIGAFASAVRQTPETYRSRGQPRRVSNAIARAMVSSGATKDSRLEPDAPLSSHLTYLVFRFILQIFYFCFSGYQWVLYYYHRLRLRISSVAVYHNRTPQLIRSDVVSLEKIPGHVATVLNLKNESEEGGGIDGLLHEVGELAAWCVGAGISVLTVYEKRGILKSMPIQDVNRAITRKLENYFGISNTPKFRLVIPHLHSQSSIRPGDNGDDATDEKFDLVINLISLTDGRTSIVELSKTLADMAMEHKLSSRDLSLSLIDRHLRDILEEPDLVILFSPDIDLQGFPPWQIRLSEIFYLPDNDEVSYVVFLKALQKYAKCKINVGR</sequence>
<evidence type="ECO:0000256" key="1">
    <source>
        <dbReference type="ARBA" id="ARBA00001946"/>
    </source>
</evidence>
<comment type="cofactor">
    <cofactor evidence="1">
        <name>Mg(2+)</name>
        <dbReference type="ChEBI" id="CHEBI:18420"/>
    </cofactor>
</comment>
<evidence type="ECO:0000313" key="15">
    <source>
        <dbReference type="Proteomes" id="UP000189580"/>
    </source>
</evidence>
<evidence type="ECO:0000256" key="9">
    <source>
        <dbReference type="ARBA" id="ARBA00022842"/>
    </source>
</evidence>
<protein>
    <recommendedName>
        <fullName evidence="5">ditrans,polycis-polyprenyl diphosphate synthase [(2E,6E)-farnesyldiphosphate specific]</fullName>
        <ecNumber evidence="5">2.5.1.87</ecNumber>
    </recommendedName>
</protein>
<keyword evidence="11 13" id="KW-0472">Membrane</keyword>
<evidence type="ECO:0000256" key="7">
    <source>
        <dbReference type="ARBA" id="ARBA00022692"/>
    </source>
</evidence>
<dbReference type="SUPFAM" id="SSF64005">
    <property type="entry name" value="Undecaprenyl diphosphate synthase"/>
    <property type="match status" value="1"/>
</dbReference>
<evidence type="ECO:0000256" key="11">
    <source>
        <dbReference type="ARBA" id="ARBA00023136"/>
    </source>
</evidence>
<dbReference type="GO" id="GO:0043048">
    <property type="term" value="P:dolichyl monophosphate biosynthetic process"/>
    <property type="evidence" value="ECO:0007669"/>
    <property type="project" value="EnsemblFungi"/>
</dbReference>
<feature type="transmembrane region" description="Helical" evidence="13">
    <location>
        <begin position="62"/>
        <end position="85"/>
    </location>
</feature>
<dbReference type="InterPro" id="IPR038887">
    <property type="entry name" value="Nus1/NgBR"/>
</dbReference>
<organism evidence="14 15">
    <name type="scientific">Sugiyamaella lignohabitans</name>
    <dbReference type="NCBI Taxonomy" id="796027"/>
    <lineage>
        <taxon>Eukaryota</taxon>
        <taxon>Fungi</taxon>
        <taxon>Dikarya</taxon>
        <taxon>Ascomycota</taxon>
        <taxon>Saccharomycotina</taxon>
        <taxon>Dipodascomycetes</taxon>
        <taxon>Dipodascales</taxon>
        <taxon>Trichomonascaceae</taxon>
        <taxon>Sugiyamaella</taxon>
    </lineage>
</organism>
<keyword evidence="8" id="KW-0256">Endoplasmic reticulum</keyword>
<dbReference type="GO" id="GO:0045547">
    <property type="term" value="F:ditrans,polycis-polyprenyl diphosphate synthase [(2E,6E)-farnesyl diphosphate specific] activity"/>
    <property type="evidence" value="ECO:0007669"/>
    <property type="project" value="UniProtKB-EC"/>
</dbReference>
<dbReference type="Proteomes" id="UP000189580">
    <property type="component" value="Chromosome c"/>
</dbReference>
<dbReference type="GeneID" id="30036069"/>
<comment type="pathway">
    <text evidence="3">Protein modification; protein glycosylation.</text>
</comment>
<keyword evidence="15" id="KW-1185">Reference proteome</keyword>
<dbReference type="EC" id="2.5.1.87" evidence="5"/>
<dbReference type="KEGG" id="slb:AWJ20_3988"/>
<keyword evidence="7 13" id="KW-0812">Transmembrane</keyword>
<evidence type="ECO:0000256" key="6">
    <source>
        <dbReference type="ARBA" id="ARBA00022679"/>
    </source>
</evidence>
<dbReference type="RefSeq" id="XP_018733663.1">
    <property type="nucleotide sequence ID" value="XM_018881031.1"/>
</dbReference>
<dbReference type="AlphaFoldDB" id="A0A167C3X6"/>